<dbReference type="EMBL" id="VEVP01000029">
    <property type="protein sequence ID" value="TNU89386.1"/>
    <property type="molecule type" value="Genomic_DNA"/>
</dbReference>
<proteinExistence type="predicted"/>
<protein>
    <submittedName>
        <fullName evidence="1">Uncharacterized protein</fullName>
    </submittedName>
</protein>
<evidence type="ECO:0000313" key="2">
    <source>
        <dbReference type="Proteomes" id="UP000312594"/>
    </source>
</evidence>
<dbReference type="RefSeq" id="WP_139912865.1">
    <property type="nucleotide sequence ID" value="NZ_VEVP01000029.1"/>
</dbReference>
<sequence length="102" mass="11343">MYGCCYDEVPADEAVDLVLTLPPGSLYMRSAHPELAWPDWRHAVADLQDDMWAIACARSGVQDPPRVARPAELVERRKALGAARRAREAIEATEWEPIEQGG</sequence>
<dbReference type="AlphaFoldDB" id="A0A5C5BUF1"/>
<evidence type="ECO:0000313" key="1">
    <source>
        <dbReference type="EMBL" id="TNU89386.1"/>
    </source>
</evidence>
<name>A0A5C5BUF1_EGGLN</name>
<gene>
    <name evidence="1" type="ORF">FIC87_11345</name>
</gene>
<comment type="caution">
    <text evidence="1">The sequence shown here is derived from an EMBL/GenBank/DDBJ whole genome shotgun (WGS) entry which is preliminary data.</text>
</comment>
<organism evidence="1 2">
    <name type="scientific">Eggerthella lenta</name>
    <name type="common">Eubacterium lentum</name>
    <dbReference type="NCBI Taxonomy" id="84112"/>
    <lineage>
        <taxon>Bacteria</taxon>
        <taxon>Bacillati</taxon>
        <taxon>Actinomycetota</taxon>
        <taxon>Coriobacteriia</taxon>
        <taxon>Eggerthellales</taxon>
        <taxon>Eggerthellaceae</taxon>
        <taxon>Eggerthella</taxon>
    </lineage>
</organism>
<reference evidence="1 2" key="1">
    <citation type="journal article" date="2005" name="Appl. Environ. Microbiol.">
        <title>Intestinal bacterial communities that produce active estrogen-like compounds enterodiol and enterolactone in humans.</title>
        <authorList>
            <person name="Clavel T."/>
            <person name="Henderson G."/>
            <person name="Alpert C.A."/>
            <person name="Philippe C."/>
            <person name="Rigottier-Gois L."/>
            <person name="Dore J."/>
            <person name="Blaut M."/>
        </authorList>
    </citation>
    <scope>NUCLEOTIDE SEQUENCE [LARGE SCALE GENOMIC DNA]</scope>
    <source>
        <strain evidence="1 2">SECO-MT75m2</strain>
    </source>
</reference>
<accession>A0A5C5BUF1</accession>
<dbReference type="Proteomes" id="UP000312594">
    <property type="component" value="Unassembled WGS sequence"/>
</dbReference>